<sequence length="44" mass="4965">MLIPSLVVLGVRRRTSLSRRVNANSQHSIIVLIFMSKLIKKGEC</sequence>
<dbReference type="Proteomes" id="UP000293441">
    <property type="component" value="Unassembled WGS sequence"/>
</dbReference>
<protein>
    <submittedName>
        <fullName evidence="1">Uncharacterized protein</fullName>
    </submittedName>
</protein>
<name>A0A4V2N1X6_BIFLL</name>
<evidence type="ECO:0000313" key="1">
    <source>
        <dbReference type="EMBL" id="TCD96159.1"/>
    </source>
</evidence>
<organism evidence="1 2">
    <name type="scientific">Bifidobacterium longum subsp. longum</name>
    <dbReference type="NCBI Taxonomy" id="1679"/>
    <lineage>
        <taxon>Bacteria</taxon>
        <taxon>Bacillati</taxon>
        <taxon>Actinomycetota</taxon>
        <taxon>Actinomycetes</taxon>
        <taxon>Bifidobacteriales</taxon>
        <taxon>Bifidobacteriaceae</taxon>
        <taxon>Bifidobacterium</taxon>
    </lineage>
</organism>
<comment type="caution">
    <text evidence="1">The sequence shown here is derived from an EMBL/GenBank/DDBJ whole genome shotgun (WGS) entry which is preliminary data.</text>
</comment>
<evidence type="ECO:0000313" key="2">
    <source>
        <dbReference type="Proteomes" id="UP000293441"/>
    </source>
</evidence>
<dbReference type="EMBL" id="SHPX01000037">
    <property type="protein sequence ID" value="TCD96159.1"/>
    <property type="molecule type" value="Genomic_DNA"/>
</dbReference>
<dbReference type="AlphaFoldDB" id="A0A4V2N1X6"/>
<gene>
    <name evidence="1" type="ORF">MCC10015_1619</name>
</gene>
<proteinExistence type="predicted"/>
<reference evidence="1 2" key="1">
    <citation type="journal article" date="2018" name="Sci. Rep.">
        <title>Genomic diversity and distribution of Bifidobacterium longum subsp. longum across the human lifespan.</title>
        <authorList>
            <person name="Odamaki T."/>
            <person name="Bottacini F."/>
            <person name="Kato K."/>
            <person name="Mitsuyama E."/>
            <person name="Yoshida K."/>
            <person name="Horigome A."/>
            <person name="Xiao J.Z."/>
            <person name="van Sinderen D."/>
        </authorList>
    </citation>
    <scope>NUCLEOTIDE SEQUENCE [LARGE SCALE GENOMIC DNA]</scope>
    <source>
        <strain evidence="1 2">MCC10015</strain>
    </source>
</reference>
<accession>A0A4V2N1X6</accession>